<comment type="pathway">
    <text evidence="2 9">Bacterial outer membrane biogenesis; LPS core biosynthesis.</text>
</comment>
<evidence type="ECO:0000259" key="11">
    <source>
        <dbReference type="Pfam" id="PF04413"/>
    </source>
</evidence>
<keyword evidence="9" id="KW-1003">Cell membrane</keyword>
<evidence type="ECO:0000256" key="1">
    <source>
        <dbReference type="ARBA" id="ARBA00004196"/>
    </source>
</evidence>
<comment type="catalytic activity">
    <reaction evidence="8 9">
        <text>lipid IVA (E. coli) + CMP-3-deoxy-beta-D-manno-octulosonate = alpha-Kdo-(2-&gt;6)-lipid IVA (E. coli) + CMP + H(+)</text>
        <dbReference type="Rhea" id="RHEA:28066"/>
        <dbReference type="ChEBI" id="CHEBI:15378"/>
        <dbReference type="ChEBI" id="CHEBI:58603"/>
        <dbReference type="ChEBI" id="CHEBI:60364"/>
        <dbReference type="ChEBI" id="CHEBI:60377"/>
        <dbReference type="ChEBI" id="CHEBI:85987"/>
        <dbReference type="EC" id="2.4.99.12"/>
    </reaction>
</comment>
<keyword evidence="5" id="KW-0472">Membrane</keyword>
<dbReference type="EMBL" id="QJSY01000006">
    <property type="protein sequence ID" value="PYE59744.1"/>
    <property type="molecule type" value="Genomic_DNA"/>
</dbReference>
<evidence type="ECO:0000256" key="6">
    <source>
        <dbReference type="ARBA" id="ARBA00022679"/>
    </source>
</evidence>
<dbReference type="InterPro" id="IPR001296">
    <property type="entry name" value="Glyco_trans_1"/>
</dbReference>
<feature type="domain" description="3-deoxy-D-manno-octulosonic-acid transferase N-terminal" evidence="11">
    <location>
        <begin position="34"/>
        <end position="208"/>
    </location>
</feature>
<dbReference type="PANTHER" id="PTHR42755:SF1">
    <property type="entry name" value="3-DEOXY-D-MANNO-OCTULOSONIC ACID TRANSFERASE, MITOCHONDRIAL-RELATED"/>
    <property type="match status" value="1"/>
</dbReference>
<evidence type="ECO:0000256" key="3">
    <source>
        <dbReference type="ARBA" id="ARBA00012621"/>
    </source>
</evidence>
<dbReference type="Gene3D" id="3.40.50.11720">
    <property type="entry name" value="3-Deoxy-D-manno-octulosonic-acid transferase, N-terminal domain"/>
    <property type="match status" value="1"/>
</dbReference>
<dbReference type="NCBIfam" id="NF004388">
    <property type="entry name" value="PRK05749.1-4"/>
    <property type="match status" value="1"/>
</dbReference>
<dbReference type="SUPFAM" id="SSF53756">
    <property type="entry name" value="UDP-Glycosyltransferase/glycogen phosphorylase"/>
    <property type="match status" value="1"/>
</dbReference>
<comment type="caution">
    <text evidence="12">The sequence shown here is derived from an EMBL/GenBank/DDBJ whole genome shotgun (WGS) entry which is preliminary data.</text>
</comment>
<evidence type="ECO:0000256" key="9">
    <source>
        <dbReference type="RuleBase" id="RU365103"/>
    </source>
</evidence>
<keyword evidence="5" id="KW-0997">Cell inner membrane</keyword>
<dbReference type="Pfam" id="PF00534">
    <property type="entry name" value="Glycos_transf_1"/>
    <property type="match status" value="1"/>
</dbReference>
<accession>A0ABX5PQQ4</accession>
<name>A0ABX5PQQ4_9GAMM</name>
<evidence type="ECO:0000259" key="10">
    <source>
        <dbReference type="Pfam" id="PF00534"/>
    </source>
</evidence>
<evidence type="ECO:0000256" key="5">
    <source>
        <dbReference type="ARBA" id="ARBA00022519"/>
    </source>
</evidence>
<evidence type="ECO:0000313" key="12">
    <source>
        <dbReference type="EMBL" id="PYE59744.1"/>
    </source>
</evidence>
<dbReference type="Proteomes" id="UP000247584">
    <property type="component" value="Unassembled WGS sequence"/>
</dbReference>
<dbReference type="EC" id="2.4.99.12" evidence="3 9"/>
<dbReference type="Pfam" id="PF04413">
    <property type="entry name" value="Glycos_transf_N"/>
    <property type="match status" value="1"/>
</dbReference>
<protein>
    <recommendedName>
        <fullName evidence="4 9">3-deoxy-D-manno-octulosonic acid transferase</fullName>
        <shortName evidence="9">Kdo transferase</shortName>
        <ecNumber evidence="3 9">2.4.99.12</ecNumber>
    </recommendedName>
    <alternativeName>
        <fullName evidence="7 9">Lipid IV(A) 3-deoxy-D-manno-octulosonic acid transferase</fullName>
    </alternativeName>
</protein>
<gene>
    <name evidence="12" type="ORF">C8J23_10624</name>
</gene>
<dbReference type="InterPro" id="IPR007507">
    <property type="entry name" value="Glycos_transf_N"/>
</dbReference>
<dbReference type="Gene3D" id="3.40.50.2000">
    <property type="entry name" value="Glycogen Phosphorylase B"/>
    <property type="match status" value="1"/>
</dbReference>
<dbReference type="InterPro" id="IPR039901">
    <property type="entry name" value="Kdotransferase"/>
</dbReference>
<organism evidence="12 13">
    <name type="scientific">Shewanella chilikensis</name>
    <dbReference type="NCBI Taxonomy" id="558541"/>
    <lineage>
        <taxon>Bacteria</taxon>
        <taxon>Pseudomonadati</taxon>
        <taxon>Pseudomonadota</taxon>
        <taxon>Gammaproteobacteria</taxon>
        <taxon>Alteromonadales</taxon>
        <taxon>Shewanellaceae</taxon>
        <taxon>Shewanella</taxon>
    </lineage>
</organism>
<keyword evidence="13" id="KW-1185">Reference proteome</keyword>
<sequence>MNLSRYSLLLYLLSPLLLLYLAFRALKSPDYRGRWGERFGLFKAKPTDLLIHTVSMGETLAAVPLIKALMQANPDLSVTVTTTSPTGSREVNKAFGDTVQHCYLPFDLPWCVRRFLNRLKPANLIVMETELWPNLLHQAKKQGAGIMLANARLSAKSAAKYQKWAGLSLPMLQLLDKVAVQTQAEAERFIALGVASDKLSVCGSLKFDLQLDQHKITKARGERQLWGRASSPSPVWVAGSVHPGEFAAMLECHKRLLALWPEALLIMVPRHPEQFDNAATAIKQAGFAYVRRSSGHELAAGTQVLLGDTMGELLGLYACGDLAFVGGTLITNGGHNPLEPAALGLPVFVGPHHWDFAEITCMLQDAGALLQVEDAASLASGITALLQDSNARHRAAQAGLEVVSSNRGALQKQLRLAQALLSAEPR</sequence>
<proteinExistence type="inferred from homology"/>
<feature type="domain" description="Glycosyl transferase family 1" evidence="10">
    <location>
        <begin position="294"/>
        <end position="399"/>
    </location>
</feature>
<comment type="function">
    <text evidence="9">Involved in lipopolysaccharide (LPS) biosynthesis. Catalyzes the transfer of 3-deoxy-D-manno-octulosonate (Kdo) residue(s) from CMP-Kdo to lipid IV(A), the tetraacyldisaccharide-1,4'-bisphosphate precursor of lipid A.</text>
</comment>
<reference evidence="12 13" key="1">
    <citation type="submission" date="2018-06" db="EMBL/GenBank/DDBJ databases">
        <title>Genomic Encyclopedia of Type Strains, Phase III (KMG-III): the genomes of soil and plant-associated and newly described type strains.</title>
        <authorList>
            <person name="Whitman W."/>
        </authorList>
    </citation>
    <scope>NUCLEOTIDE SEQUENCE [LARGE SCALE GENOMIC DNA]</scope>
    <source>
        <strain evidence="12 13">JC5</strain>
    </source>
</reference>
<evidence type="ECO:0000313" key="13">
    <source>
        <dbReference type="Proteomes" id="UP000247584"/>
    </source>
</evidence>
<evidence type="ECO:0000256" key="7">
    <source>
        <dbReference type="ARBA" id="ARBA00031445"/>
    </source>
</evidence>
<dbReference type="InterPro" id="IPR038107">
    <property type="entry name" value="Glycos_transf_N_sf"/>
</dbReference>
<dbReference type="PANTHER" id="PTHR42755">
    <property type="entry name" value="3-DEOXY-MANNO-OCTULOSONATE CYTIDYLYLTRANSFERASE"/>
    <property type="match status" value="1"/>
</dbReference>
<keyword evidence="9" id="KW-0448">Lipopolysaccharide biosynthesis</keyword>
<dbReference type="RefSeq" id="WP_101053268.1">
    <property type="nucleotide sequence ID" value="NZ_BMXX01000005.1"/>
</dbReference>
<keyword evidence="6 9" id="KW-0808">Transferase</keyword>
<evidence type="ECO:0000256" key="2">
    <source>
        <dbReference type="ARBA" id="ARBA00004713"/>
    </source>
</evidence>
<evidence type="ECO:0000256" key="4">
    <source>
        <dbReference type="ARBA" id="ARBA00019077"/>
    </source>
</evidence>
<comment type="subcellular location">
    <subcellularLocation>
        <location evidence="1">Cell envelope</location>
    </subcellularLocation>
    <subcellularLocation>
        <location evidence="9">Cell membrane</location>
    </subcellularLocation>
</comment>
<dbReference type="GO" id="GO:0016740">
    <property type="term" value="F:transferase activity"/>
    <property type="evidence" value="ECO:0007669"/>
    <property type="project" value="UniProtKB-KW"/>
</dbReference>
<comment type="similarity">
    <text evidence="9">Belongs to the glycosyltransferase group 1 family.</text>
</comment>
<evidence type="ECO:0000256" key="8">
    <source>
        <dbReference type="ARBA" id="ARBA00049183"/>
    </source>
</evidence>